<comment type="similarity">
    <text evidence="5">Belongs to the PDZK1-interacting protein 1/SMIM24 family.</text>
</comment>
<dbReference type="Pfam" id="PF15807">
    <property type="entry name" value="MAP17"/>
    <property type="match status" value="1"/>
</dbReference>
<dbReference type="GeneTree" id="ENSGT01130000278372"/>
<dbReference type="GO" id="GO:0016020">
    <property type="term" value="C:membrane"/>
    <property type="evidence" value="ECO:0007669"/>
    <property type="project" value="UniProtKB-SubCell"/>
</dbReference>
<sequence>MKTTGEREAAMGKLFAAVSCLLLSAAAVAAQGELNQRTDDGDAKMQERALPQWLTGIIAVSGFLFLAFVGFLVKKAWCEEPRSREVTVELVGEDEFVNKNIYESSPGTVRVKTVVGETENTYESTLDMVRSKDDMNAYDNLVMDGTEDKVTSM</sequence>
<evidence type="ECO:0000313" key="8">
    <source>
        <dbReference type="Ensembl" id="ENSGACP00000053227.1"/>
    </source>
</evidence>
<keyword evidence="9" id="KW-1185">Reference proteome</keyword>
<evidence type="ECO:0000256" key="7">
    <source>
        <dbReference type="SAM" id="SignalP"/>
    </source>
</evidence>
<evidence type="ECO:0000256" key="1">
    <source>
        <dbReference type="ARBA" id="ARBA00004167"/>
    </source>
</evidence>
<organism evidence="8 9">
    <name type="scientific">Gasterosteus aculeatus aculeatus</name>
    <name type="common">three-spined stickleback</name>
    <dbReference type="NCBI Taxonomy" id="481459"/>
    <lineage>
        <taxon>Eukaryota</taxon>
        <taxon>Metazoa</taxon>
        <taxon>Chordata</taxon>
        <taxon>Craniata</taxon>
        <taxon>Vertebrata</taxon>
        <taxon>Euteleostomi</taxon>
        <taxon>Actinopterygii</taxon>
        <taxon>Neopterygii</taxon>
        <taxon>Teleostei</taxon>
        <taxon>Neoteleostei</taxon>
        <taxon>Acanthomorphata</taxon>
        <taxon>Eupercaria</taxon>
        <taxon>Perciformes</taxon>
        <taxon>Cottioidei</taxon>
        <taxon>Gasterosteales</taxon>
        <taxon>Gasterosteidae</taxon>
        <taxon>Gasterosteus</taxon>
    </lineage>
</organism>
<keyword evidence="3 6" id="KW-1133">Transmembrane helix</keyword>
<reference evidence="8" key="2">
    <citation type="submission" date="2025-08" db="UniProtKB">
        <authorList>
            <consortium name="Ensembl"/>
        </authorList>
    </citation>
    <scope>IDENTIFICATION</scope>
</reference>
<dbReference type="InterPro" id="IPR031627">
    <property type="entry name" value="PDZK1IP1/SMIM24"/>
</dbReference>
<keyword evidence="4 6" id="KW-0472">Membrane</keyword>
<dbReference type="Ensembl" id="ENSGACT00000076052.1">
    <property type="protein sequence ID" value="ENSGACP00000053227.1"/>
    <property type="gene ID" value="ENSGACG00000024440.1"/>
</dbReference>
<proteinExistence type="inferred from homology"/>
<evidence type="ECO:0000256" key="2">
    <source>
        <dbReference type="ARBA" id="ARBA00022692"/>
    </source>
</evidence>
<comment type="subcellular location">
    <subcellularLocation>
        <location evidence="1">Membrane</location>
        <topology evidence="1">Single-pass membrane protein</topology>
    </subcellularLocation>
</comment>
<dbReference type="Proteomes" id="UP000007635">
    <property type="component" value="Chromosome VIII"/>
</dbReference>
<reference evidence="8" key="3">
    <citation type="submission" date="2025-09" db="UniProtKB">
        <authorList>
            <consortium name="Ensembl"/>
        </authorList>
    </citation>
    <scope>IDENTIFICATION</scope>
</reference>
<protein>
    <recommendedName>
        <fullName evidence="10">PDZK1-interacting protein 1</fullName>
    </recommendedName>
</protein>
<evidence type="ECO:0008006" key="10">
    <source>
        <dbReference type="Google" id="ProtNLM"/>
    </source>
</evidence>
<reference evidence="8 9" key="1">
    <citation type="journal article" date="2021" name="G3 (Bethesda)">
        <title>Improved contiguity of the threespine stickleback genome using long-read sequencing.</title>
        <authorList>
            <person name="Nath S."/>
            <person name="Shaw D.E."/>
            <person name="White M.A."/>
        </authorList>
    </citation>
    <scope>NUCLEOTIDE SEQUENCE [LARGE SCALE GENOMIC DNA]</scope>
    <source>
        <strain evidence="8 9">Lake Benthic</strain>
    </source>
</reference>
<evidence type="ECO:0000256" key="6">
    <source>
        <dbReference type="SAM" id="Phobius"/>
    </source>
</evidence>
<evidence type="ECO:0000256" key="4">
    <source>
        <dbReference type="ARBA" id="ARBA00023136"/>
    </source>
</evidence>
<name>A0AAQ4QRZ0_GASAC</name>
<keyword evidence="2 6" id="KW-0812">Transmembrane</keyword>
<evidence type="ECO:0000256" key="3">
    <source>
        <dbReference type="ARBA" id="ARBA00022989"/>
    </source>
</evidence>
<feature type="signal peptide" evidence="7">
    <location>
        <begin position="1"/>
        <end position="30"/>
    </location>
</feature>
<feature type="transmembrane region" description="Helical" evidence="6">
    <location>
        <begin position="53"/>
        <end position="73"/>
    </location>
</feature>
<accession>A0AAQ4QRZ0</accession>
<feature type="chain" id="PRO_5042841767" description="PDZK1-interacting protein 1" evidence="7">
    <location>
        <begin position="31"/>
        <end position="153"/>
    </location>
</feature>
<dbReference type="PANTHER" id="PTHR15296">
    <property type="entry name" value="MEMBRANE-ASSOCIATED PROTEIN MAP17"/>
    <property type="match status" value="1"/>
</dbReference>
<keyword evidence="7" id="KW-0732">Signal</keyword>
<dbReference type="PANTHER" id="PTHR15296:SF1">
    <property type="entry name" value="PDZK1 INTERACTING PROTEIN 1"/>
    <property type="match status" value="1"/>
</dbReference>
<evidence type="ECO:0000256" key="5">
    <source>
        <dbReference type="ARBA" id="ARBA00049650"/>
    </source>
</evidence>
<dbReference type="AlphaFoldDB" id="A0AAQ4QRZ0"/>
<evidence type="ECO:0000313" key="9">
    <source>
        <dbReference type="Proteomes" id="UP000007635"/>
    </source>
</evidence>